<protein>
    <submittedName>
        <fullName evidence="1">Uncharacterized protein</fullName>
    </submittedName>
</protein>
<evidence type="ECO:0000313" key="2">
    <source>
        <dbReference type="Proteomes" id="UP001139461"/>
    </source>
</evidence>
<name>A0A9X1U1P0_9FLAO</name>
<gene>
    <name evidence="1" type="ORF">K8089_08420</name>
</gene>
<keyword evidence="2" id="KW-1185">Reference proteome</keyword>
<evidence type="ECO:0000313" key="1">
    <source>
        <dbReference type="EMBL" id="MCG2419045.1"/>
    </source>
</evidence>
<reference evidence="1" key="1">
    <citation type="submission" date="2021-09" db="EMBL/GenBank/DDBJ databases">
        <title>Genome of Aequorivita sp. strain F47161.</title>
        <authorList>
            <person name="Wang Y."/>
        </authorList>
    </citation>
    <scope>NUCLEOTIDE SEQUENCE</scope>
    <source>
        <strain evidence="1">F47161</strain>
    </source>
</reference>
<proteinExistence type="predicted"/>
<dbReference type="EMBL" id="JAIRBA010000013">
    <property type="protein sequence ID" value="MCG2419045.1"/>
    <property type="molecule type" value="Genomic_DNA"/>
</dbReference>
<dbReference type="AlphaFoldDB" id="A0A9X1U1P0"/>
<accession>A0A9X1U1P0</accession>
<dbReference type="Proteomes" id="UP001139461">
    <property type="component" value="Unassembled WGS sequence"/>
</dbReference>
<dbReference type="RefSeq" id="WP_237602834.1">
    <property type="nucleotide sequence ID" value="NZ_JAIRBA010000013.1"/>
</dbReference>
<comment type="caution">
    <text evidence="1">The sequence shown here is derived from an EMBL/GenBank/DDBJ whole genome shotgun (WGS) entry which is preliminary data.</text>
</comment>
<organism evidence="1 2">
    <name type="scientific">Aequorivita vitellina</name>
    <dbReference type="NCBI Taxonomy" id="2874475"/>
    <lineage>
        <taxon>Bacteria</taxon>
        <taxon>Pseudomonadati</taxon>
        <taxon>Bacteroidota</taxon>
        <taxon>Flavobacteriia</taxon>
        <taxon>Flavobacteriales</taxon>
        <taxon>Flavobacteriaceae</taxon>
        <taxon>Aequorivita</taxon>
    </lineage>
</organism>
<sequence>MAAPQFYPALNNLIRPEKLPEPLETAFSTITNKLFYKTYYVEKSVYGDSAYHHLVLLINAQVGLNLFGGEDGFQLLLNPGTASGTTEIPISIYYNLPILKYIRKVKLENLSSVEDYFLLLLDMFNITKEELFFESVEIFLNGYEYPIQEFVNQFNQNPAYDSYPPLTYPTTGDYYTDVIDLIEQLNNRNLDSIIYILNNYINQNSLPEGFDDLNILFNRWVGDFNLDTIVNLFIPKFSASVDVIEVALAFPRTWLKPVDAEDNVIQDDTVKSRLTYSVGSLTYHSEKGLEFLNPDSFDLTPSQIGDTGLLIDIDNLKFDFRKDKNIPEAVGRVF</sequence>